<evidence type="ECO:0000313" key="2">
    <source>
        <dbReference type="EMBL" id="GAB1318906.1"/>
    </source>
</evidence>
<sequence length="334" mass="37617">MSYFYRPNDFFRHGSRHSSNDFLSRHLMNNPFPHDFFNSPFLQSHAGPIRLRRGDVVDKPLRALYTATIAAKHHVRALLKTATPSDHSRRRANPPAAGPSQTAIFVKAFTLLLHLRNIAIRAHALKHHLPALPTLSLPGDTTTATTDPQQQQQQQQLLQMTEPPAWSIQPPPSLAYLQQQRRRRRSGHDHDEQAPREYSYRSHGAISPTAGRSTSTVTISVDGRVVSSYQAEGDASTVAPVAGAVLRGGQAGRLLRAVYDLAFRVVRFLEEQGWEPDELEAKLEPLGDIELGKVRRAVALMERHAAFGVDRGYWGFWRSRVEQEMDTRMQGWDS</sequence>
<dbReference type="RefSeq" id="XP_070920636.1">
    <property type="nucleotide sequence ID" value="XM_071064535.1"/>
</dbReference>
<reference evidence="2 3" key="1">
    <citation type="submission" date="2024-09" db="EMBL/GenBank/DDBJ databases">
        <title>Itraconazole resistance in Madurella fahalii resulting from another homologue of gene encoding cytochrome P450 14-alpha sterol demethylase (CYP51).</title>
        <authorList>
            <person name="Yoshioka I."/>
            <person name="Fahal A.H."/>
            <person name="Kaneko S."/>
            <person name="Yaguchi T."/>
        </authorList>
    </citation>
    <scope>NUCLEOTIDE SEQUENCE [LARGE SCALE GENOMIC DNA]</scope>
    <source>
        <strain evidence="2 3">IFM 68171</strain>
    </source>
</reference>
<dbReference type="GeneID" id="98179858"/>
<feature type="region of interest" description="Disordered" evidence="1">
    <location>
        <begin position="80"/>
        <end position="99"/>
    </location>
</feature>
<feature type="compositionally biased region" description="Polar residues" evidence="1">
    <location>
        <begin position="139"/>
        <end position="148"/>
    </location>
</feature>
<name>A0ABQ0GMF2_9PEZI</name>
<protein>
    <submittedName>
        <fullName evidence="2">Uncharacterized protein</fullName>
    </submittedName>
</protein>
<comment type="caution">
    <text evidence="2">The sequence shown here is derived from an EMBL/GenBank/DDBJ whole genome shotgun (WGS) entry which is preliminary data.</text>
</comment>
<evidence type="ECO:0000313" key="3">
    <source>
        <dbReference type="Proteomes" id="UP001628179"/>
    </source>
</evidence>
<dbReference type="EMBL" id="BAAFSV010000005">
    <property type="protein sequence ID" value="GAB1318906.1"/>
    <property type="molecule type" value="Genomic_DNA"/>
</dbReference>
<feature type="compositionally biased region" description="Low complexity" evidence="1">
    <location>
        <begin position="149"/>
        <end position="159"/>
    </location>
</feature>
<dbReference type="Proteomes" id="UP001628179">
    <property type="component" value="Unassembled WGS sequence"/>
</dbReference>
<feature type="region of interest" description="Disordered" evidence="1">
    <location>
        <begin position="136"/>
        <end position="214"/>
    </location>
</feature>
<proteinExistence type="predicted"/>
<gene>
    <name evidence="2" type="ORF">MFIFM68171_09116</name>
</gene>
<accession>A0ABQ0GMF2</accession>
<keyword evidence="3" id="KW-1185">Reference proteome</keyword>
<evidence type="ECO:0000256" key="1">
    <source>
        <dbReference type="SAM" id="MobiDB-lite"/>
    </source>
</evidence>
<feature type="compositionally biased region" description="Basic and acidic residues" evidence="1">
    <location>
        <begin position="188"/>
        <end position="200"/>
    </location>
</feature>
<organism evidence="2 3">
    <name type="scientific">Madurella fahalii</name>
    <dbReference type="NCBI Taxonomy" id="1157608"/>
    <lineage>
        <taxon>Eukaryota</taxon>
        <taxon>Fungi</taxon>
        <taxon>Dikarya</taxon>
        <taxon>Ascomycota</taxon>
        <taxon>Pezizomycotina</taxon>
        <taxon>Sordariomycetes</taxon>
        <taxon>Sordariomycetidae</taxon>
        <taxon>Sordariales</taxon>
        <taxon>Sordariales incertae sedis</taxon>
        <taxon>Madurella</taxon>
    </lineage>
</organism>